<dbReference type="InterPro" id="IPR057802">
    <property type="entry name" value="YqhI_dom"/>
</dbReference>
<dbReference type="STRING" id="62928.azo2340"/>
<accession>A1K802</accession>
<proteinExistence type="predicted"/>
<dbReference type="PANTHER" id="PTHR46623:SF6">
    <property type="entry name" value="ALPHA_BETA-HYDROLASES SUPERFAMILY PROTEIN"/>
    <property type="match status" value="1"/>
</dbReference>
<dbReference type="PANTHER" id="PTHR46623">
    <property type="entry name" value="CARBOXYMETHYLENEBUTENOLIDASE-RELATED"/>
    <property type="match status" value="1"/>
</dbReference>
<protein>
    <submittedName>
        <fullName evidence="3">Dienelactone hydrolase family protein</fullName>
    </submittedName>
</protein>
<gene>
    <name evidence="3" type="ordered locus">azo2340</name>
</gene>
<organism evidence="3 4">
    <name type="scientific">Azoarcus sp. (strain BH72)</name>
    <dbReference type="NCBI Taxonomy" id="418699"/>
    <lineage>
        <taxon>Bacteria</taxon>
        <taxon>Pseudomonadati</taxon>
        <taxon>Pseudomonadota</taxon>
        <taxon>Betaproteobacteria</taxon>
        <taxon>Rhodocyclales</taxon>
        <taxon>Zoogloeaceae</taxon>
        <taxon>Azoarcus</taxon>
    </lineage>
</organism>
<feature type="domain" description="Dienelactone hydrolase" evidence="1">
    <location>
        <begin position="118"/>
        <end position="326"/>
    </location>
</feature>
<dbReference type="InterPro" id="IPR051049">
    <property type="entry name" value="Dienelactone_hydrolase-like"/>
</dbReference>
<dbReference type="InterPro" id="IPR029058">
    <property type="entry name" value="AB_hydrolase_fold"/>
</dbReference>
<dbReference type="EMBL" id="AM406670">
    <property type="protein sequence ID" value="CAL94957.1"/>
    <property type="molecule type" value="Genomic_DNA"/>
</dbReference>
<evidence type="ECO:0000259" key="1">
    <source>
        <dbReference type="Pfam" id="PF01738"/>
    </source>
</evidence>
<evidence type="ECO:0000259" key="2">
    <source>
        <dbReference type="Pfam" id="PF23678"/>
    </source>
</evidence>
<dbReference type="Pfam" id="PF01738">
    <property type="entry name" value="DLH"/>
    <property type="match status" value="1"/>
</dbReference>
<dbReference type="KEGG" id="azo:azo2340"/>
<keyword evidence="3" id="KW-0378">Hydrolase</keyword>
<sequence length="334" mass="35516">MTQTVPSAVPTAATAEIDSAGAIFAGSVLGAPPAPGQTAADFAPEVLSLFDKYVHGVIPRREFLRSAAKYAVAGLTAEGLLNALAPRFAEAQFIDHDDARISAGYVEHPSPKGYGTVKGYLARPARTAGRAPTVLVVHENRGLNPHIEDIARRLAVDGFIAFAPDALHPLGGYPGDEDKARELFPKLDQAKTREDFIAAAGYLRALPQGNGKVGVVGFCYGGGVANFLATRIPDLAAAVPFYGGQPTAEEAARIKAPLLIHYAGNDERINAGWPAYEAALKAARVRYETHFYPGAQHGFNNNTTPRFDATAASLAWQRTIAFFRQHLADGARDA</sequence>
<reference evidence="3 4" key="1">
    <citation type="journal article" date="2006" name="Nat. Biotechnol.">
        <title>Complete genome of the mutualistic, N2-fixing grass endophyte Azoarcus sp. strain BH72.</title>
        <authorList>
            <person name="Krause A."/>
            <person name="Ramakumar A."/>
            <person name="Bartels D."/>
            <person name="Battistoni F."/>
            <person name="Bekel T."/>
            <person name="Boch J."/>
            <person name="Boehm M."/>
            <person name="Friedrich F."/>
            <person name="Hurek T."/>
            <person name="Krause L."/>
            <person name="Linke B."/>
            <person name="McHardy A.C."/>
            <person name="Sarkar A."/>
            <person name="Schneiker S."/>
            <person name="Syed A.A."/>
            <person name="Thauer R."/>
            <person name="Vorhoelter F.-J."/>
            <person name="Weidner S."/>
            <person name="Puehler A."/>
            <person name="Reinhold-Hurek B."/>
            <person name="Kaiser O."/>
            <person name="Goesmann A."/>
        </authorList>
    </citation>
    <scope>NUCLEOTIDE SEQUENCE [LARGE SCALE GENOMIC DNA]</scope>
    <source>
        <strain evidence="3 4">BH72</strain>
    </source>
</reference>
<dbReference type="HOGENOM" id="CLU_054590_7_2_4"/>
<keyword evidence="4" id="KW-1185">Reference proteome</keyword>
<evidence type="ECO:0000313" key="3">
    <source>
        <dbReference type="EMBL" id="CAL94957.1"/>
    </source>
</evidence>
<dbReference type="InterPro" id="IPR002925">
    <property type="entry name" value="Dienelactn_hydro"/>
</dbReference>
<dbReference type="SUPFAM" id="SSF53474">
    <property type="entry name" value="alpha/beta-Hydrolases"/>
    <property type="match status" value="1"/>
</dbReference>
<dbReference type="RefSeq" id="WP_011766071.1">
    <property type="nucleotide sequence ID" value="NC_008702.1"/>
</dbReference>
<dbReference type="eggNOG" id="COG0412">
    <property type="taxonomic scope" value="Bacteria"/>
</dbReference>
<feature type="domain" description="YqhI" evidence="2">
    <location>
        <begin position="37"/>
        <end position="69"/>
    </location>
</feature>
<evidence type="ECO:0000313" key="4">
    <source>
        <dbReference type="Proteomes" id="UP000002588"/>
    </source>
</evidence>
<dbReference type="AlphaFoldDB" id="A1K802"/>
<name>A1K802_AZOSB</name>
<dbReference type="Gene3D" id="3.40.50.1820">
    <property type="entry name" value="alpha/beta hydrolase"/>
    <property type="match status" value="1"/>
</dbReference>
<dbReference type="Pfam" id="PF23678">
    <property type="entry name" value="YqhI"/>
    <property type="match status" value="1"/>
</dbReference>
<dbReference type="GO" id="GO:0016787">
    <property type="term" value="F:hydrolase activity"/>
    <property type="evidence" value="ECO:0007669"/>
    <property type="project" value="UniProtKB-KW"/>
</dbReference>
<dbReference type="Proteomes" id="UP000002588">
    <property type="component" value="Chromosome"/>
</dbReference>